<evidence type="ECO:0000256" key="3">
    <source>
        <dbReference type="PROSITE-ProRule" id="PRU10133"/>
    </source>
</evidence>
<dbReference type="Pfam" id="PF00179">
    <property type="entry name" value="UQ_con"/>
    <property type="match status" value="1"/>
</dbReference>
<dbReference type="GO" id="GO:0016740">
    <property type="term" value="F:transferase activity"/>
    <property type="evidence" value="ECO:0007669"/>
    <property type="project" value="UniProtKB-KW"/>
</dbReference>
<protein>
    <submittedName>
        <fullName evidence="6">Uncharacterized protein TCIL3000_7_1880</fullName>
    </submittedName>
</protein>
<dbReference type="InterPro" id="IPR000608">
    <property type="entry name" value="UBC"/>
</dbReference>
<keyword evidence="4" id="KW-0547">Nucleotide-binding</keyword>
<dbReference type="EMBL" id="HE575320">
    <property type="protein sequence ID" value="CCC91378.1"/>
    <property type="molecule type" value="Genomic_DNA"/>
</dbReference>
<organism evidence="6">
    <name type="scientific">Trypanosoma congolense (strain IL3000)</name>
    <dbReference type="NCBI Taxonomy" id="1068625"/>
    <lineage>
        <taxon>Eukaryota</taxon>
        <taxon>Discoba</taxon>
        <taxon>Euglenozoa</taxon>
        <taxon>Kinetoplastea</taxon>
        <taxon>Metakinetoplastina</taxon>
        <taxon>Trypanosomatida</taxon>
        <taxon>Trypanosomatidae</taxon>
        <taxon>Trypanosoma</taxon>
        <taxon>Nannomonas</taxon>
    </lineage>
</organism>
<dbReference type="PANTHER" id="PTHR24067">
    <property type="entry name" value="UBIQUITIN-CONJUGATING ENZYME E2"/>
    <property type="match status" value="1"/>
</dbReference>
<dbReference type="InterPro" id="IPR016135">
    <property type="entry name" value="UBQ-conjugating_enzyme/RWD"/>
</dbReference>
<evidence type="ECO:0000259" key="5">
    <source>
        <dbReference type="PROSITE" id="PS50127"/>
    </source>
</evidence>
<dbReference type="InterPro" id="IPR050113">
    <property type="entry name" value="Ub_conjugating_enzyme"/>
</dbReference>
<gene>
    <name evidence="6" type="ORF">TCIL3000_7_1880</name>
</gene>
<dbReference type="PROSITE" id="PS50127">
    <property type="entry name" value="UBC_2"/>
    <property type="match status" value="1"/>
</dbReference>
<dbReference type="InterPro" id="IPR023313">
    <property type="entry name" value="UBQ-conjugating_AS"/>
</dbReference>
<dbReference type="PROSITE" id="PS00183">
    <property type="entry name" value="UBC_1"/>
    <property type="match status" value="1"/>
</dbReference>
<evidence type="ECO:0000256" key="4">
    <source>
        <dbReference type="RuleBase" id="RU362109"/>
    </source>
</evidence>
<keyword evidence="4" id="KW-0067">ATP-binding</keyword>
<sequence length="216" mass="24253">MDQVTQPGVGVVVVPDLAAPEDLEANVVLENERQSEDMRAALAGGAHARGVNPQNAEDAKRRLMRDLKQLHTNKNERFWARPESDNLFKWKAVVLGPEDTIWEGGVFKLWLEFSDEYPCAPPSAHFVTKMFHPNVYVNGDICLDTLKSNWSPTLDVESVLLMITSLLSDPNPSSAANGEAAKMFAHNRDKYEERVRRLVEESLEQAFSDEDDGDEE</sequence>
<keyword evidence="2 4" id="KW-0833">Ubl conjugation pathway</keyword>
<dbReference type="Gene3D" id="3.10.110.10">
    <property type="entry name" value="Ubiquitin Conjugating Enzyme"/>
    <property type="match status" value="1"/>
</dbReference>
<feature type="active site" description="Glycyl thioester intermediate" evidence="3">
    <location>
        <position position="142"/>
    </location>
</feature>
<name>G0UPR7_TRYCI</name>
<proteinExistence type="inferred from homology"/>
<evidence type="ECO:0000256" key="2">
    <source>
        <dbReference type="ARBA" id="ARBA00022786"/>
    </source>
</evidence>
<reference evidence="6" key="1">
    <citation type="journal article" date="2012" name="Proc. Natl. Acad. Sci. U.S.A.">
        <title>Antigenic diversity is generated by distinct evolutionary mechanisms in African trypanosome species.</title>
        <authorList>
            <person name="Jackson A.P."/>
            <person name="Berry A."/>
            <person name="Aslett M."/>
            <person name="Allison H.C."/>
            <person name="Burton P."/>
            <person name="Vavrova-Anderson J."/>
            <person name="Brown R."/>
            <person name="Browne H."/>
            <person name="Corton N."/>
            <person name="Hauser H."/>
            <person name="Gamble J."/>
            <person name="Gilderthorp R."/>
            <person name="Marcello L."/>
            <person name="McQuillan J."/>
            <person name="Otto T.D."/>
            <person name="Quail M.A."/>
            <person name="Sanders M.J."/>
            <person name="van Tonder A."/>
            <person name="Ginger M.L."/>
            <person name="Field M.C."/>
            <person name="Barry J.D."/>
            <person name="Hertz-Fowler C."/>
            <person name="Berriman M."/>
        </authorList>
    </citation>
    <scope>NUCLEOTIDE SEQUENCE</scope>
    <source>
        <strain evidence="6">IL3000</strain>
    </source>
</reference>
<feature type="domain" description="UBC core" evidence="5">
    <location>
        <begin position="58"/>
        <end position="204"/>
    </location>
</feature>
<dbReference type="AlphaFoldDB" id="G0UPR7"/>
<dbReference type="SMART" id="SM00212">
    <property type="entry name" value="UBCc"/>
    <property type="match status" value="1"/>
</dbReference>
<keyword evidence="1" id="KW-0808">Transferase</keyword>
<dbReference type="VEuPathDB" id="TriTrypDB:TcIL3000_7_1880"/>
<dbReference type="CDD" id="cd23790">
    <property type="entry name" value="UBCc_UBE2A_2B"/>
    <property type="match status" value="1"/>
</dbReference>
<dbReference type="FunFam" id="3.10.110.10:FF:000090">
    <property type="entry name" value="Ubiquitin-conjugating enzyme E2-17 kDa"/>
    <property type="match status" value="1"/>
</dbReference>
<evidence type="ECO:0000313" key="6">
    <source>
        <dbReference type="EMBL" id="CCC91378.1"/>
    </source>
</evidence>
<dbReference type="SUPFAM" id="SSF54495">
    <property type="entry name" value="UBC-like"/>
    <property type="match status" value="1"/>
</dbReference>
<accession>G0UPR7</accession>
<dbReference type="GO" id="GO:0005524">
    <property type="term" value="F:ATP binding"/>
    <property type="evidence" value="ECO:0007669"/>
    <property type="project" value="UniProtKB-UniRule"/>
</dbReference>
<evidence type="ECO:0000256" key="1">
    <source>
        <dbReference type="ARBA" id="ARBA00022679"/>
    </source>
</evidence>
<comment type="similarity">
    <text evidence="4">Belongs to the ubiquitin-conjugating enzyme family.</text>
</comment>